<sequence length="86" mass="9658">MPGPTPNPHHHHGPQSNFSRLHNLIESPYLYQGWWVEDHFRGASLGGRELLFSDDAHLMPFFTLSVRTLSLYKLSTAVSGNTPSVT</sequence>
<dbReference type="AlphaFoldDB" id="A0A5B7CSH0"/>
<gene>
    <name evidence="1" type="ORF">E2C01_004746</name>
</gene>
<dbReference type="Proteomes" id="UP000324222">
    <property type="component" value="Unassembled WGS sequence"/>
</dbReference>
<protein>
    <submittedName>
        <fullName evidence="1">Uncharacterized protein</fullName>
    </submittedName>
</protein>
<evidence type="ECO:0000313" key="2">
    <source>
        <dbReference type="Proteomes" id="UP000324222"/>
    </source>
</evidence>
<reference evidence="1 2" key="1">
    <citation type="submission" date="2019-05" db="EMBL/GenBank/DDBJ databases">
        <title>Another draft genome of Portunus trituberculatus and its Hox gene families provides insights of decapod evolution.</title>
        <authorList>
            <person name="Jeong J.-H."/>
            <person name="Song I."/>
            <person name="Kim S."/>
            <person name="Choi T."/>
            <person name="Kim D."/>
            <person name="Ryu S."/>
            <person name="Kim W."/>
        </authorList>
    </citation>
    <scope>NUCLEOTIDE SEQUENCE [LARGE SCALE GENOMIC DNA]</scope>
    <source>
        <tissue evidence="1">Muscle</tissue>
    </source>
</reference>
<accession>A0A5B7CSH0</accession>
<proteinExistence type="predicted"/>
<keyword evidence="2" id="KW-1185">Reference proteome</keyword>
<name>A0A5B7CSH0_PORTR</name>
<comment type="caution">
    <text evidence="1">The sequence shown here is derived from an EMBL/GenBank/DDBJ whole genome shotgun (WGS) entry which is preliminary data.</text>
</comment>
<dbReference type="EMBL" id="VSRR010000195">
    <property type="protein sequence ID" value="MPC12068.1"/>
    <property type="molecule type" value="Genomic_DNA"/>
</dbReference>
<evidence type="ECO:0000313" key="1">
    <source>
        <dbReference type="EMBL" id="MPC12068.1"/>
    </source>
</evidence>
<organism evidence="1 2">
    <name type="scientific">Portunus trituberculatus</name>
    <name type="common">Swimming crab</name>
    <name type="synonym">Neptunus trituberculatus</name>
    <dbReference type="NCBI Taxonomy" id="210409"/>
    <lineage>
        <taxon>Eukaryota</taxon>
        <taxon>Metazoa</taxon>
        <taxon>Ecdysozoa</taxon>
        <taxon>Arthropoda</taxon>
        <taxon>Crustacea</taxon>
        <taxon>Multicrustacea</taxon>
        <taxon>Malacostraca</taxon>
        <taxon>Eumalacostraca</taxon>
        <taxon>Eucarida</taxon>
        <taxon>Decapoda</taxon>
        <taxon>Pleocyemata</taxon>
        <taxon>Brachyura</taxon>
        <taxon>Eubrachyura</taxon>
        <taxon>Portunoidea</taxon>
        <taxon>Portunidae</taxon>
        <taxon>Portuninae</taxon>
        <taxon>Portunus</taxon>
    </lineage>
</organism>